<evidence type="ECO:0000313" key="1">
    <source>
        <dbReference type="EMBL" id="CAA9489978.1"/>
    </source>
</evidence>
<dbReference type="EMBL" id="CADCVX010000110">
    <property type="protein sequence ID" value="CAA9489978.1"/>
    <property type="molecule type" value="Genomic_DNA"/>
</dbReference>
<sequence>MTNENSSSTESGRADERQLIRVCAPSAHAGIGDALRRAFAPPPVTNSDRELLSLLERF</sequence>
<proteinExistence type="predicted"/>
<gene>
    <name evidence="1" type="ORF">AVDCRST_MAG91-485</name>
</gene>
<organism evidence="1">
    <name type="scientific">uncultured Sphingomonadaceae bacterium</name>
    <dbReference type="NCBI Taxonomy" id="169976"/>
    <lineage>
        <taxon>Bacteria</taxon>
        <taxon>Pseudomonadati</taxon>
        <taxon>Pseudomonadota</taxon>
        <taxon>Alphaproteobacteria</taxon>
        <taxon>Sphingomonadales</taxon>
        <taxon>Sphingomonadaceae</taxon>
        <taxon>environmental samples</taxon>
    </lineage>
</organism>
<accession>A0A6J4S5E8</accession>
<protein>
    <submittedName>
        <fullName evidence="1">Uncharacterized protein</fullName>
    </submittedName>
</protein>
<reference evidence="1" key="1">
    <citation type="submission" date="2020-02" db="EMBL/GenBank/DDBJ databases">
        <authorList>
            <person name="Meier V. D."/>
        </authorList>
    </citation>
    <scope>NUCLEOTIDE SEQUENCE</scope>
    <source>
        <strain evidence="1">AVDCRST_MAG91</strain>
    </source>
</reference>
<dbReference type="AlphaFoldDB" id="A0A6J4S5E8"/>
<name>A0A6J4S5E8_9SPHN</name>